<sequence length="58" mass="6548">MADRSQKGLTQSAGIMVNYIYRLDNIEDSAQAYQNEGHIESSSDFRSYIEDDNGEKAD</sequence>
<accession>A0A9J6A8T4</accession>
<dbReference type="GO" id="GO:0006085">
    <property type="term" value="P:acetyl-CoA biosynthetic process"/>
    <property type="evidence" value="ECO:0007669"/>
    <property type="project" value="TreeGrafter"/>
</dbReference>
<dbReference type="GO" id="GO:0050080">
    <property type="term" value="F:malonyl-CoA decarboxylase activity"/>
    <property type="evidence" value="ECO:0007669"/>
    <property type="project" value="InterPro"/>
</dbReference>
<dbReference type="InterPro" id="IPR042303">
    <property type="entry name" value="Malonyl_CoA_deC_C_sf"/>
</dbReference>
<feature type="region of interest" description="Disordered" evidence="1">
    <location>
        <begin position="35"/>
        <end position="58"/>
    </location>
</feature>
<evidence type="ECO:0000313" key="4">
    <source>
        <dbReference type="Proteomes" id="UP000824120"/>
    </source>
</evidence>
<dbReference type="PANTHER" id="PTHR28641">
    <property type="match status" value="1"/>
</dbReference>
<dbReference type="GO" id="GO:0005759">
    <property type="term" value="C:mitochondrial matrix"/>
    <property type="evidence" value="ECO:0007669"/>
    <property type="project" value="TreeGrafter"/>
</dbReference>
<name>A0A9J6A8T4_SOLCO</name>
<protein>
    <recommendedName>
        <fullName evidence="2">Malonyl-CoA decarboxylase C-terminal domain-containing protein</fullName>
    </recommendedName>
</protein>
<dbReference type="Proteomes" id="UP000824120">
    <property type="component" value="Chromosome 2"/>
</dbReference>
<dbReference type="InterPro" id="IPR007956">
    <property type="entry name" value="Malonyl_CoA_deC_C"/>
</dbReference>
<dbReference type="GO" id="GO:0006633">
    <property type="term" value="P:fatty acid biosynthetic process"/>
    <property type="evidence" value="ECO:0007669"/>
    <property type="project" value="InterPro"/>
</dbReference>
<gene>
    <name evidence="3" type="ORF">H5410_005916</name>
</gene>
<organism evidence="3 4">
    <name type="scientific">Solanum commersonii</name>
    <name type="common">Commerson's wild potato</name>
    <name type="synonym">Commerson's nightshade</name>
    <dbReference type="NCBI Taxonomy" id="4109"/>
    <lineage>
        <taxon>Eukaryota</taxon>
        <taxon>Viridiplantae</taxon>
        <taxon>Streptophyta</taxon>
        <taxon>Embryophyta</taxon>
        <taxon>Tracheophyta</taxon>
        <taxon>Spermatophyta</taxon>
        <taxon>Magnoliopsida</taxon>
        <taxon>eudicotyledons</taxon>
        <taxon>Gunneridae</taxon>
        <taxon>Pentapetalae</taxon>
        <taxon>asterids</taxon>
        <taxon>lamiids</taxon>
        <taxon>Solanales</taxon>
        <taxon>Solanaceae</taxon>
        <taxon>Solanoideae</taxon>
        <taxon>Solaneae</taxon>
        <taxon>Solanum</taxon>
    </lineage>
</organism>
<dbReference type="AlphaFoldDB" id="A0A9J6A8T4"/>
<dbReference type="Pfam" id="PF05292">
    <property type="entry name" value="MCD"/>
    <property type="match status" value="1"/>
</dbReference>
<reference evidence="3 4" key="1">
    <citation type="submission" date="2020-09" db="EMBL/GenBank/DDBJ databases">
        <title>De no assembly of potato wild relative species, Solanum commersonii.</title>
        <authorList>
            <person name="Cho K."/>
        </authorList>
    </citation>
    <scope>NUCLEOTIDE SEQUENCE [LARGE SCALE GENOMIC DNA]</scope>
    <source>
        <strain evidence="3">LZ3.2</strain>
        <tissue evidence="3">Leaf</tissue>
    </source>
</reference>
<evidence type="ECO:0000313" key="3">
    <source>
        <dbReference type="EMBL" id="KAG5620698.1"/>
    </source>
</evidence>
<dbReference type="GO" id="GO:0005782">
    <property type="term" value="C:peroxisomal matrix"/>
    <property type="evidence" value="ECO:0007669"/>
    <property type="project" value="TreeGrafter"/>
</dbReference>
<dbReference type="GO" id="GO:2001294">
    <property type="term" value="P:malonyl-CoA catabolic process"/>
    <property type="evidence" value="ECO:0007669"/>
    <property type="project" value="TreeGrafter"/>
</dbReference>
<dbReference type="EMBL" id="JACXVP010000002">
    <property type="protein sequence ID" value="KAG5620698.1"/>
    <property type="molecule type" value="Genomic_DNA"/>
</dbReference>
<proteinExistence type="predicted"/>
<evidence type="ECO:0000259" key="2">
    <source>
        <dbReference type="Pfam" id="PF05292"/>
    </source>
</evidence>
<comment type="caution">
    <text evidence="3">The sequence shown here is derived from an EMBL/GenBank/DDBJ whole genome shotgun (WGS) entry which is preliminary data.</text>
</comment>
<keyword evidence="4" id="KW-1185">Reference proteome</keyword>
<feature type="domain" description="Malonyl-CoA decarboxylase C-terminal" evidence="2">
    <location>
        <begin position="1"/>
        <end position="21"/>
    </location>
</feature>
<dbReference type="OrthoDB" id="426718at2759"/>
<dbReference type="PANTHER" id="PTHR28641:SF1">
    <property type="entry name" value="MALONYL-COA DECARBOXYLASE, MITOCHONDRIAL"/>
    <property type="match status" value="1"/>
</dbReference>
<dbReference type="InterPro" id="IPR038917">
    <property type="entry name" value="Malonyl_CoA_deC"/>
</dbReference>
<feature type="compositionally biased region" description="Basic and acidic residues" evidence="1">
    <location>
        <begin position="37"/>
        <end position="58"/>
    </location>
</feature>
<dbReference type="Gene3D" id="3.40.630.150">
    <property type="entry name" value="Malonyl-CoA decarboxylase, catalytic domain"/>
    <property type="match status" value="1"/>
</dbReference>
<evidence type="ECO:0000256" key="1">
    <source>
        <dbReference type="SAM" id="MobiDB-lite"/>
    </source>
</evidence>